<evidence type="ECO:0008006" key="4">
    <source>
        <dbReference type="Google" id="ProtNLM"/>
    </source>
</evidence>
<organism evidence="2 3">
    <name type="scientific">Undibacterium umbellatum</name>
    <dbReference type="NCBI Taxonomy" id="2762300"/>
    <lineage>
        <taxon>Bacteria</taxon>
        <taxon>Pseudomonadati</taxon>
        <taxon>Pseudomonadota</taxon>
        <taxon>Betaproteobacteria</taxon>
        <taxon>Burkholderiales</taxon>
        <taxon>Oxalobacteraceae</taxon>
        <taxon>Undibacterium</taxon>
    </lineage>
</organism>
<keyword evidence="3" id="KW-1185">Reference proteome</keyword>
<feature type="signal peptide" evidence="1">
    <location>
        <begin position="1"/>
        <end position="20"/>
    </location>
</feature>
<protein>
    <recommendedName>
        <fullName evidence="4">DUF2268 domain-containing protein</fullName>
    </recommendedName>
</protein>
<reference evidence="2 3" key="1">
    <citation type="submission" date="2020-08" db="EMBL/GenBank/DDBJ databases">
        <title>Novel species isolated from subtropical streams in China.</title>
        <authorList>
            <person name="Lu H."/>
        </authorList>
    </citation>
    <scope>NUCLEOTIDE SEQUENCE [LARGE SCALE GENOMIC DNA]</scope>
    <source>
        <strain evidence="2 3">NL8W</strain>
    </source>
</reference>
<dbReference type="EMBL" id="JACOFX010000002">
    <property type="protein sequence ID" value="MBC3907423.1"/>
    <property type="molecule type" value="Genomic_DNA"/>
</dbReference>
<dbReference type="RefSeq" id="WP_186952954.1">
    <property type="nucleotide sequence ID" value="NZ_JACOFX010000002.1"/>
</dbReference>
<feature type="chain" id="PRO_5046503626" description="DUF2268 domain-containing protein" evidence="1">
    <location>
        <begin position="21"/>
        <end position="308"/>
    </location>
</feature>
<evidence type="ECO:0000313" key="3">
    <source>
        <dbReference type="Proteomes" id="UP000646911"/>
    </source>
</evidence>
<accession>A0ABR6Z6M9</accession>
<comment type="caution">
    <text evidence="2">The sequence shown here is derived from an EMBL/GenBank/DDBJ whole genome shotgun (WGS) entry which is preliminary data.</text>
</comment>
<sequence length="308" mass="35235">MKYLLNSLLAFFCFAFPAHAQKLAITSTGADFQQFWAQANGKDLAEQEELWLQFERKYADVYEQLLPDLTTPDGHTLYKKKIQHLLRTLPATEKTIFQLYANAEKLTASQGERFKRQFPDMQDGMQIIFLPTLGINGAQRYLKSKDAWVLIIGVDRIAETGESLDVLFSHEFFHLYLSQKTSHLKSGSSMASPLWHEGLATYVSKMLNPESTLSQQLMQEDLAEACIENNIKTWAKDYSTIMMLKPQGKQYADWFRVISSQNIKRRGYCLGLRAVSKIAETHSIMEMTTWGESSFSPKLQQALINLSH</sequence>
<proteinExistence type="predicted"/>
<evidence type="ECO:0000313" key="2">
    <source>
        <dbReference type="EMBL" id="MBC3907423.1"/>
    </source>
</evidence>
<dbReference type="Proteomes" id="UP000646911">
    <property type="component" value="Unassembled WGS sequence"/>
</dbReference>
<name>A0ABR6Z6M9_9BURK</name>
<evidence type="ECO:0000256" key="1">
    <source>
        <dbReference type="SAM" id="SignalP"/>
    </source>
</evidence>
<keyword evidence="1" id="KW-0732">Signal</keyword>
<gene>
    <name evidence="2" type="ORF">H8L47_07595</name>
</gene>